<protein>
    <submittedName>
        <fullName evidence="1">Uncharacterized protein</fullName>
    </submittedName>
</protein>
<gene>
    <name evidence="1" type="ORF">Back11_63150</name>
</gene>
<evidence type="ECO:0000313" key="1">
    <source>
        <dbReference type="EMBL" id="BBH24970.1"/>
    </source>
</evidence>
<dbReference type="KEGG" id="pbk:Back11_63150"/>
<dbReference type="AlphaFoldDB" id="A0A3G9J1B6"/>
<dbReference type="EMBL" id="AP019308">
    <property type="protein sequence ID" value="BBH24970.1"/>
    <property type="molecule type" value="Genomic_DNA"/>
</dbReference>
<sequence>MLLLLFHYSFYHSTRFREGATYSIKDKIVPIVRYSLLCYDMSNQIVEREEAPLQAISMAGEVLFFVAWPHLSRSYIW</sequence>
<proteinExistence type="predicted"/>
<dbReference type="Proteomes" id="UP000275368">
    <property type="component" value="Chromosome"/>
</dbReference>
<evidence type="ECO:0000313" key="2">
    <source>
        <dbReference type="Proteomes" id="UP000275368"/>
    </source>
</evidence>
<organism evidence="1 2">
    <name type="scientific">Paenibacillus baekrokdamisoli</name>
    <dbReference type="NCBI Taxonomy" id="1712516"/>
    <lineage>
        <taxon>Bacteria</taxon>
        <taxon>Bacillati</taxon>
        <taxon>Bacillota</taxon>
        <taxon>Bacilli</taxon>
        <taxon>Bacillales</taxon>
        <taxon>Paenibacillaceae</taxon>
        <taxon>Paenibacillus</taxon>
    </lineage>
</organism>
<reference evidence="1 2" key="1">
    <citation type="submission" date="2018-11" db="EMBL/GenBank/DDBJ databases">
        <title>Complete genome sequence of Paenibacillus baekrokdamisoli strain KCTC 33723.</title>
        <authorList>
            <person name="Kang S.W."/>
            <person name="Lee K.C."/>
            <person name="Kim K.K."/>
            <person name="Kim J.S."/>
            <person name="Kim D.S."/>
            <person name="Ko S.H."/>
            <person name="Yang S.H."/>
            <person name="Lee J.S."/>
        </authorList>
    </citation>
    <scope>NUCLEOTIDE SEQUENCE [LARGE SCALE GENOMIC DNA]</scope>
    <source>
        <strain evidence="1 2">KCTC 33723</strain>
    </source>
</reference>
<accession>A0A3G9J1B6</accession>
<keyword evidence="2" id="KW-1185">Reference proteome</keyword>
<name>A0A3G9J1B6_9BACL</name>